<feature type="compositionally biased region" description="Basic and acidic residues" evidence="1">
    <location>
        <begin position="67"/>
        <end position="78"/>
    </location>
</feature>
<sequence length="161" mass="17953">MLVLKKDGTQNCAMKKVLALVDEANKLLPANSKNIQIRRDASKPLTTARETMNGRAKLARRKKMHRKDQPGEAMKSKKDPAICNVCSKGHPDLPSDMDLLEQDASTTEWLHCSNEECQIPVHFICSGSRKCRLCGSRLVNYSPTDDVVSDQSSDDIDLIEL</sequence>
<dbReference type="EnsemblMetazoa" id="CJA41933.1">
    <property type="protein sequence ID" value="CJA41933.1"/>
    <property type="gene ID" value="WBGene00217781"/>
</dbReference>
<feature type="compositionally biased region" description="Basic residues" evidence="1">
    <location>
        <begin position="57"/>
        <end position="66"/>
    </location>
</feature>
<evidence type="ECO:0000313" key="2">
    <source>
        <dbReference type="EnsemblMetazoa" id="CJA41933.1"/>
    </source>
</evidence>
<dbReference type="AlphaFoldDB" id="A0A8R1IXH2"/>
<feature type="region of interest" description="Disordered" evidence="1">
    <location>
        <begin position="51"/>
        <end position="78"/>
    </location>
</feature>
<protein>
    <submittedName>
        <fullName evidence="2">Uncharacterized protein</fullName>
    </submittedName>
</protein>
<dbReference type="Proteomes" id="UP000005237">
    <property type="component" value="Unassembled WGS sequence"/>
</dbReference>
<reference evidence="3" key="1">
    <citation type="submission" date="2010-08" db="EMBL/GenBank/DDBJ databases">
        <authorList>
            <consortium name="Caenorhabditis japonica Sequencing Consortium"/>
            <person name="Wilson R.K."/>
        </authorList>
    </citation>
    <scope>NUCLEOTIDE SEQUENCE [LARGE SCALE GENOMIC DNA]</scope>
    <source>
        <strain evidence="3">DF5081</strain>
    </source>
</reference>
<evidence type="ECO:0000313" key="3">
    <source>
        <dbReference type="Proteomes" id="UP000005237"/>
    </source>
</evidence>
<accession>A0A8R1IXH2</accession>
<name>A0A8R1IXH2_CAEJA</name>
<organism evidence="2 3">
    <name type="scientific">Caenorhabditis japonica</name>
    <dbReference type="NCBI Taxonomy" id="281687"/>
    <lineage>
        <taxon>Eukaryota</taxon>
        <taxon>Metazoa</taxon>
        <taxon>Ecdysozoa</taxon>
        <taxon>Nematoda</taxon>
        <taxon>Chromadorea</taxon>
        <taxon>Rhabditida</taxon>
        <taxon>Rhabditina</taxon>
        <taxon>Rhabditomorpha</taxon>
        <taxon>Rhabditoidea</taxon>
        <taxon>Rhabditidae</taxon>
        <taxon>Peloderinae</taxon>
        <taxon>Caenorhabditis</taxon>
    </lineage>
</organism>
<keyword evidence="3" id="KW-1185">Reference proteome</keyword>
<proteinExistence type="predicted"/>
<evidence type="ECO:0000256" key="1">
    <source>
        <dbReference type="SAM" id="MobiDB-lite"/>
    </source>
</evidence>
<reference evidence="2" key="2">
    <citation type="submission" date="2022-06" db="UniProtKB">
        <authorList>
            <consortium name="EnsemblMetazoa"/>
        </authorList>
    </citation>
    <scope>IDENTIFICATION</scope>
    <source>
        <strain evidence="2">DF5081</strain>
    </source>
</reference>